<sequence>MPGAGGAERRFGLMGYIGLYRSSRRTWYAIGRCCVLVLGTGRTLRIRRCGTALALCVAAEEGTAEDGSMRKWRARRRQARLEAAAGCWVLGARCWLLGRDETGRSIAHAHESLTAGSSAAGRFVWWTVEGAAIPAVMDVARKKDAASLTGP</sequence>
<dbReference type="Proteomes" id="UP000799753">
    <property type="component" value="Unassembled WGS sequence"/>
</dbReference>
<accession>A0A6A6S201</accession>
<organism evidence="1 2">
    <name type="scientific">Massarina eburnea CBS 473.64</name>
    <dbReference type="NCBI Taxonomy" id="1395130"/>
    <lineage>
        <taxon>Eukaryota</taxon>
        <taxon>Fungi</taxon>
        <taxon>Dikarya</taxon>
        <taxon>Ascomycota</taxon>
        <taxon>Pezizomycotina</taxon>
        <taxon>Dothideomycetes</taxon>
        <taxon>Pleosporomycetidae</taxon>
        <taxon>Pleosporales</taxon>
        <taxon>Massarineae</taxon>
        <taxon>Massarinaceae</taxon>
        <taxon>Massarina</taxon>
    </lineage>
</organism>
<evidence type="ECO:0000313" key="1">
    <source>
        <dbReference type="EMBL" id="KAF2641111.1"/>
    </source>
</evidence>
<name>A0A6A6S201_9PLEO</name>
<reference evidence="1" key="1">
    <citation type="journal article" date="2020" name="Stud. Mycol.">
        <title>101 Dothideomycetes genomes: a test case for predicting lifestyles and emergence of pathogens.</title>
        <authorList>
            <person name="Haridas S."/>
            <person name="Albert R."/>
            <person name="Binder M."/>
            <person name="Bloem J."/>
            <person name="Labutti K."/>
            <person name="Salamov A."/>
            <person name="Andreopoulos B."/>
            <person name="Baker S."/>
            <person name="Barry K."/>
            <person name="Bills G."/>
            <person name="Bluhm B."/>
            <person name="Cannon C."/>
            <person name="Castanera R."/>
            <person name="Culley D."/>
            <person name="Daum C."/>
            <person name="Ezra D."/>
            <person name="Gonzalez J."/>
            <person name="Henrissat B."/>
            <person name="Kuo A."/>
            <person name="Liang C."/>
            <person name="Lipzen A."/>
            <person name="Lutzoni F."/>
            <person name="Magnuson J."/>
            <person name="Mondo S."/>
            <person name="Nolan M."/>
            <person name="Ohm R."/>
            <person name="Pangilinan J."/>
            <person name="Park H.-J."/>
            <person name="Ramirez L."/>
            <person name="Alfaro M."/>
            <person name="Sun H."/>
            <person name="Tritt A."/>
            <person name="Yoshinaga Y."/>
            <person name="Zwiers L.-H."/>
            <person name="Turgeon B."/>
            <person name="Goodwin S."/>
            <person name="Spatafora J."/>
            <person name="Crous P."/>
            <person name="Grigoriev I."/>
        </authorList>
    </citation>
    <scope>NUCLEOTIDE SEQUENCE</scope>
    <source>
        <strain evidence="1">CBS 473.64</strain>
    </source>
</reference>
<dbReference type="EMBL" id="MU006783">
    <property type="protein sequence ID" value="KAF2641111.1"/>
    <property type="molecule type" value="Genomic_DNA"/>
</dbReference>
<gene>
    <name evidence="1" type="ORF">P280DRAFT_517330</name>
</gene>
<keyword evidence="2" id="KW-1185">Reference proteome</keyword>
<evidence type="ECO:0000313" key="2">
    <source>
        <dbReference type="Proteomes" id="UP000799753"/>
    </source>
</evidence>
<dbReference type="AlphaFoldDB" id="A0A6A6S201"/>
<protein>
    <submittedName>
        <fullName evidence="1">Uncharacterized protein</fullName>
    </submittedName>
</protein>
<proteinExistence type="predicted"/>